<proteinExistence type="predicted"/>
<dbReference type="AlphaFoldDB" id="A0A0E0LVP5"/>
<name>A0A0E0LVP5_ORYPU</name>
<dbReference type="Gramene" id="OPUNC08G15280.1">
    <property type="protein sequence ID" value="OPUNC08G15280.1"/>
    <property type="gene ID" value="OPUNC08G15280"/>
</dbReference>
<reference evidence="1" key="1">
    <citation type="submission" date="2015-04" db="UniProtKB">
        <authorList>
            <consortium name="EnsemblPlants"/>
        </authorList>
    </citation>
    <scope>IDENTIFICATION</scope>
</reference>
<reference evidence="1" key="2">
    <citation type="submission" date="2018-05" db="EMBL/GenBank/DDBJ databases">
        <title>OpunRS2 (Oryza punctata Reference Sequence Version 2).</title>
        <authorList>
            <person name="Zhang J."/>
            <person name="Kudrna D."/>
            <person name="Lee S."/>
            <person name="Talag J."/>
            <person name="Welchert J."/>
            <person name="Wing R.A."/>
        </authorList>
    </citation>
    <scope>NUCLEOTIDE SEQUENCE [LARGE SCALE GENOMIC DNA]</scope>
</reference>
<keyword evidence="2" id="KW-1185">Reference proteome</keyword>
<evidence type="ECO:0000313" key="2">
    <source>
        <dbReference type="Proteomes" id="UP000026962"/>
    </source>
</evidence>
<protein>
    <submittedName>
        <fullName evidence="1">Uncharacterized protein</fullName>
    </submittedName>
</protein>
<evidence type="ECO:0000313" key="1">
    <source>
        <dbReference type="EnsemblPlants" id="OPUNC08G15280.1"/>
    </source>
</evidence>
<sequence>MGAAVAIDDGGGKADKEGKTWEHVVVFPSPSAPLSATRRGRACRCPRGQAAVGRRGGPLPSALCPAMLIPRHAAAAQCPDLEASRPPPSGAWRPVAWCLPSGGPNS</sequence>
<dbReference type="EnsemblPlants" id="OPUNC08G15280.1">
    <property type="protein sequence ID" value="OPUNC08G15280.1"/>
    <property type="gene ID" value="OPUNC08G15280"/>
</dbReference>
<dbReference type="Proteomes" id="UP000026962">
    <property type="component" value="Chromosome 8"/>
</dbReference>
<organism evidence="1">
    <name type="scientific">Oryza punctata</name>
    <name type="common">Red rice</name>
    <dbReference type="NCBI Taxonomy" id="4537"/>
    <lineage>
        <taxon>Eukaryota</taxon>
        <taxon>Viridiplantae</taxon>
        <taxon>Streptophyta</taxon>
        <taxon>Embryophyta</taxon>
        <taxon>Tracheophyta</taxon>
        <taxon>Spermatophyta</taxon>
        <taxon>Magnoliopsida</taxon>
        <taxon>Liliopsida</taxon>
        <taxon>Poales</taxon>
        <taxon>Poaceae</taxon>
        <taxon>BOP clade</taxon>
        <taxon>Oryzoideae</taxon>
        <taxon>Oryzeae</taxon>
        <taxon>Oryzinae</taxon>
        <taxon>Oryza</taxon>
    </lineage>
</organism>
<accession>A0A0E0LVP5</accession>
<dbReference type="HOGENOM" id="CLU_121160_0_0_1"/>